<accession>A0ACC1LYS1</accession>
<keyword evidence="2" id="KW-1185">Reference proteome</keyword>
<comment type="caution">
    <text evidence="1">The sequence shown here is derived from an EMBL/GenBank/DDBJ whole genome shotgun (WGS) entry which is preliminary data.</text>
</comment>
<evidence type="ECO:0000313" key="2">
    <source>
        <dbReference type="Proteomes" id="UP001139981"/>
    </source>
</evidence>
<name>A0ACC1LYS1_9FUNG</name>
<dbReference type="EMBL" id="JANBVB010001572">
    <property type="protein sequence ID" value="KAJ2889966.1"/>
    <property type="molecule type" value="Genomic_DNA"/>
</dbReference>
<feature type="non-terminal residue" evidence="1">
    <location>
        <position position="128"/>
    </location>
</feature>
<evidence type="ECO:0000313" key="1">
    <source>
        <dbReference type="EMBL" id="KAJ2889966.1"/>
    </source>
</evidence>
<sequence>MNGFRYSVYETSDSSLPPPAKTSGGGSKLLATVKRLFCFGRRHRTVRLDPTLRMGSSTSRMNLALAVAEQYVLVSLDNPLDPEEFSQTTTIANTTPVLHSSSSPMSGTSDGTLLNCDPPAHTDGCKSP</sequence>
<gene>
    <name evidence="1" type="ORF">IWW38_004394</name>
</gene>
<protein>
    <submittedName>
        <fullName evidence="1">Uncharacterized protein</fullName>
    </submittedName>
</protein>
<dbReference type="Proteomes" id="UP001139981">
    <property type="component" value="Unassembled WGS sequence"/>
</dbReference>
<proteinExistence type="predicted"/>
<organism evidence="1 2">
    <name type="scientific">Coemansia aciculifera</name>
    <dbReference type="NCBI Taxonomy" id="417176"/>
    <lineage>
        <taxon>Eukaryota</taxon>
        <taxon>Fungi</taxon>
        <taxon>Fungi incertae sedis</taxon>
        <taxon>Zoopagomycota</taxon>
        <taxon>Kickxellomycotina</taxon>
        <taxon>Kickxellomycetes</taxon>
        <taxon>Kickxellales</taxon>
        <taxon>Kickxellaceae</taxon>
        <taxon>Coemansia</taxon>
    </lineage>
</organism>
<reference evidence="1" key="1">
    <citation type="submission" date="2022-07" db="EMBL/GenBank/DDBJ databases">
        <title>Phylogenomic reconstructions and comparative analyses of Kickxellomycotina fungi.</title>
        <authorList>
            <person name="Reynolds N.K."/>
            <person name="Stajich J.E."/>
            <person name="Barry K."/>
            <person name="Grigoriev I.V."/>
            <person name="Crous P."/>
            <person name="Smith M.E."/>
        </authorList>
    </citation>
    <scope>NUCLEOTIDE SEQUENCE</scope>
    <source>
        <strain evidence="1">CBS 190363</strain>
    </source>
</reference>